<dbReference type="GO" id="GO:0016567">
    <property type="term" value="P:protein ubiquitination"/>
    <property type="evidence" value="ECO:0007669"/>
    <property type="project" value="TreeGrafter"/>
</dbReference>
<dbReference type="GO" id="GO:0061630">
    <property type="term" value="F:ubiquitin protein ligase activity"/>
    <property type="evidence" value="ECO:0007669"/>
    <property type="project" value="TreeGrafter"/>
</dbReference>
<dbReference type="InterPro" id="IPR001841">
    <property type="entry name" value="Znf_RING"/>
</dbReference>
<reference evidence="4 5" key="1">
    <citation type="journal article" date="2019" name="Sci. Rep.">
        <title>A high-quality genome of Eragrostis curvula grass provides insights into Poaceae evolution and supports new strategies to enhance forage quality.</title>
        <authorList>
            <person name="Carballo J."/>
            <person name="Santos B.A.C.M."/>
            <person name="Zappacosta D."/>
            <person name="Garbus I."/>
            <person name="Selva J.P."/>
            <person name="Gallo C.A."/>
            <person name="Diaz A."/>
            <person name="Albertini E."/>
            <person name="Caccamo M."/>
            <person name="Echenique V."/>
        </authorList>
    </citation>
    <scope>NUCLEOTIDE SEQUENCE [LARGE SCALE GENOMIC DNA]</scope>
    <source>
        <strain evidence="5">cv. Victoria</strain>
        <tissue evidence="4">Leaf</tissue>
    </source>
</reference>
<name>A0A5J9TY57_9POAL</name>
<comment type="caution">
    <text evidence="4">The sequence shown here is derived from an EMBL/GenBank/DDBJ whole genome shotgun (WGS) entry which is preliminary data.</text>
</comment>
<gene>
    <name evidence="4" type="ORF">EJB05_39902</name>
</gene>
<proteinExistence type="predicted"/>
<dbReference type="PROSITE" id="PS50089">
    <property type="entry name" value="ZF_RING_2"/>
    <property type="match status" value="1"/>
</dbReference>
<sequence length="276" mass="29318">MFFLRIQSGDIPAAPVTAVADEVGASSAAAGAGVTMSGPLSPRSSHPATSTAPSSLAPVELPAATSSVPARSPRIHHTRGIIHLYRSCATSSSYASAVAATTSSSSSGPTAPQPTGDSLFPPWRSTCLLVLAVPTYFSPEDFICFCGPEVECASDVWFIRDDGVKERYSVLLEFEDQKSADGFYLDVNGWRFSSLQGEICHVLFIASVQYTSSYEIASSAPIGTIELPTCPVCIERVDHDINGIWAPTCDHSFQCSCASVWLNSSCQVCQLLSEAY</sequence>
<feature type="compositionally biased region" description="Low complexity" evidence="2">
    <location>
        <begin position="41"/>
        <end position="56"/>
    </location>
</feature>
<organism evidence="4 5">
    <name type="scientific">Eragrostis curvula</name>
    <name type="common">weeping love grass</name>
    <dbReference type="NCBI Taxonomy" id="38414"/>
    <lineage>
        <taxon>Eukaryota</taxon>
        <taxon>Viridiplantae</taxon>
        <taxon>Streptophyta</taxon>
        <taxon>Embryophyta</taxon>
        <taxon>Tracheophyta</taxon>
        <taxon>Spermatophyta</taxon>
        <taxon>Magnoliopsida</taxon>
        <taxon>Liliopsida</taxon>
        <taxon>Poales</taxon>
        <taxon>Poaceae</taxon>
        <taxon>PACMAD clade</taxon>
        <taxon>Chloridoideae</taxon>
        <taxon>Eragrostideae</taxon>
        <taxon>Eragrostidinae</taxon>
        <taxon>Eragrostis</taxon>
    </lineage>
</organism>
<keyword evidence="1" id="KW-0479">Metal-binding</keyword>
<dbReference type="Proteomes" id="UP000324897">
    <property type="component" value="Unassembled WGS sequence"/>
</dbReference>
<keyword evidence="5" id="KW-1185">Reference proteome</keyword>
<evidence type="ECO:0000256" key="2">
    <source>
        <dbReference type="SAM" id="MobiDB-lite"/>
    </source>
</evidence>
<accession>A0A5J9TY57</accession>
<dbReference type="SUPFAM" id="SSF57850">
    <property type="entry name" value="RING/U-box"/>
    <property type="match status" value="1"/>
</dbReference>
<dbReference type="Gramene" id="TVU16343">
    <property type="protein sequence ID" value="TVU16343"/>
    <property type="gene ID" value="EJB05_39902"/>
</dbReference>
<evidence type="ECO:0000313" key="5">
    <source>
        <dbReference type="Proteomes" id="UP000324897"/>
    </source>
</evidence>
<protein>
    <recommendedName>
        <fullName evidence="3">RING-type domain-containing protein</fullName>
    </recommendedName>
</protein>
<dbReference type="OrthoDB" id="273556at2759"/>
<feature type="domain" description="RING-type" evidence="3">
    <location>
        <begin position="230"/>
        <end position="270"/>
    </location>
</feature>
<evidence type="ECO:0000259" key="3">
    <source>
        <dbReference type="PROSITE" id="PS50089"/>
    </source>
</evidence>
<dbReference type="PANTHER" id="PTHR24007:SF10">
    <property type="entry name" value="BRAP2 RING ZNF UBP DOMAIN-CONTAINING PROTEIN 1"/>
    <property type="match status" value="1"/>
</dbReference>
<dbReference type="GO" id="GO:0005737">
    <property type="term" value="C:cytoplasm"/>
    <property type="evidence" value="ECO:0007669"/>
    <property type="project" value="TreeGrafter"/>
</dbReference>
<evidence type="ECO:0000256" key="1">
    <source>
        <dbReference type="PROSITE-ProRule" id="PRU00175"/>
    </source>
</evidence>
<dbReference type="AlphaFoldDB" id="A0A5J9TY57"/>
<keyword evidence="1" id="KW-0862">Zinc</keyword>
<keyword evidence="1" id="KW-0863">Zinc-finger</keyword>
<dbReference type="InterPro" id="IPR011422">
    <property type="entry name" value="BRAP2/ETP1_RRM"/>
</dbReference>
<dbReference type="GO" id="GO:0008270">
    <property type="term" value="F:zinc ion binding"/>
    <property type="evidence" value="ECO:0007669"/>
    <property type="project" value="UniProtKB-KW"/>
</dbReference>
<feature type="region of interest" description="Disordered" evidence="2">
    <location>
        <begin position="32"/>
        <end position="56"/>
    </location>
</feature>
<dbReference type="PANTHER" id="PTHR24007">
    <property type="entry name" value="BRCA1-ASSOCIATED PROTEIN"/>
    <property type="match status" value="1"/>
</dbReference>
<dbReference type="GO" id="GO:0007265">
    <property type="term" value="P:Ras protein signal transduction"/>
    <property type="evidence" value="ECO:0007669"/>
    <property type="project" value="TreeGrafter"/>
</dbReference>
<dbReference type="Pfam" id="PF07576">
    <property type="entry name" value="BRAP2"/>
    <property type="match status" value="1"/>
</dbReference>
<evidence type="ECO:0000313" key="4">
    <source>
        <dbReference type="EMBL" id="TVU16343.1"/>
    </source>
</evidence>
<feature type="non-terminal residue" evidence="4">
    <location>
        <position position="1"/>
    </location>
</feature>
<dbReference type="EMBL" id="RWGY01000031">
    <property type="protein sequence ID" value="TVU16343.1"/>
    <property type="molecule type" value="Genomic_DNA"/>
</dbReference>